<geneLocation type="plasmid" evidence="1 2">
    <name>pRHL2</name>
</geneLocation>
<evidence type="ECO:0000313" key="1">
    <source>
        <dbReference type="EMBL" id="ABH00485.1"/>
    </source>
</evidence>
<keyword evidence="1" id="KW-0614">Plasmid</keyword>
<dbReference type="AlphaFoldDB" id="Q0RW51"/>
<dbReference type="HOGENOM" id="CLU_2571571_0_0_11"/>
<accession>Q0RW51</accession>
<name>Q0RW51_RHOJR</name>
<organism evidence="1 2">
    <name type="scientific">Rhodococcus jostii (strain RHA1)</name>
    <dbReference type="NCBI Taxonomy" id="101510"/>
    <lineage>
        <taxon>Bacteria</taxon>
        <taxon>Bacillati</taxon>
        <taxon>Actinomycetota</taxon>
        <taxon>Actinomycetes</taxon>
        <taxon>Mycobacteriales</taxon>
        <taxon>Nocardiaceae</taxon>
        <taxon>Rhodococcus</taxon>
    </lineage>
</organism>
<dbReference type="KEGG" id="rha:RHA1_ro10294"/>
<dbReference type="EMBL" id="CP000433">
    <property type="protein sequence ID" value="ABH00485.1"/>
    <property type="molecule type" value="Genomic_DNA"/>
</dbReference>
<proteinExistence type="predicted"/>
<reference evidence="2" key="1">
    <citation type="journal article" date="2006" name="Proc. Natl. Acad. Sci. U.S.A.">
        <title>The complete genome of Rhodococcus sp. RHA1 provides insights into a catabolic powerhouse.</title>
        <authorList>
            <person name="McLeod M.P."/>
            <person name="Warren R.L."/>
            <person name="Hsiao W.W.L."/>
            <person name="Araki N."/>
            <person name="Myhre M."/>
            <person name="Fernandes C."/>
            <person name="Miyazawa D."/>
            <person name="Wong W."/>
            <person name="Lillquist A.L."/>
            <person name="Wang D."/>
            <person name="Dosanjh M."/>
            <person name="Hara H."/>
            <person name="Petrescu A."/>
            <person name="Morin R.D."/>
            <person name="Yang G."/>
            <person name="Stott J.M."/>
            <person name="Schein J.E."/>
            <person name="Shin H."/>
            <person name="Smailus D."/>
            <person name="Siddiqui A.S."/>
            <person name="Marra M.A."/>
            <person name="Jones S.J.M."/>
            <person name="Holt R."/>
            <person name="Brinkman F.S.L."/>
            <person name="Miyauchi K."/>
            <person name="Fukuda M."/>
            <person name="Davies J.E."/>
            <person name="Mohn W.W."/>
            <person name="Eltis L.D."/>
        </authorList>
    </citation>
    <scope>NUCLEOTIDE SEQUENCE [LARGE SCALE GENOMIC DNA]</scope>
    <source>
        <strain evidence="2">RHA1</strain>
    </source>
</reference>
<sequence length="81" mass="9145">MRTRLSKGVSSDEFTNAPFSQPCRAQVSGWTCSPTPIIGERTGETRCRHDTGKCIGIPCCGLPQHIQMLLAWRSRIRDRRQ</sequence>
<gene>
    <name evidence="1" type="ordered locus">RHA1_ro10294</name>
</gene>
<protein>
    <submittedName>
        <fullName evidence="1">Uncharacterized protein</fullName>
    </submittedName>
</protein>
<dbReference type="Proteomes" id="UP000008710">
    <property type="component" value="Plasmid pRHL2"/>
</dbReference>
<evidence type="ECO:0000313" key="2">
    <source>
        <dbReference type="Proteomes" id="UP000008710"/>
    </source>
</evidence>